<organism evidence="2 3">
    <name type="scientific">Paramecium primaurelia</name>
    <dbReference type="NCBI Taxonomy" id="5886"/>
    <lineage>
        <taxon>Eukaryota</taxon>
        <taxon>Sar</taxon>
        <taxon>Alveolata</taxon>
        <taxon>Ciliophora</taxon>
        <taxon>Intramacronucleata</taxon>
        <taxon>Oligohymenophorea</taxon>
        <taxon>Peniculida</taxon>
        <taxon>Parameciidae</taxon>
        <taxon>Paramecium</taxon>
    </lineage>
</organism>
<dbReference type="OMA" id="LIQNWPA"/>
<keyword evidence="1" id="KW-0175">Coiled coil</keyword>
<dbReference type="AlphaFoldDB" id="A0A8S1L7Y5"/>
<reference evidence="2" key="1">
    <citation type="submission" date="2021-01" db="EMBL/GenBank/DDBJ databases">
        <authorList>
            <consortium name="Genoscope - CEA"/>
            <person name="William W."/>
        </authorList>
    </citation>
    <scope>NUCLEOTIDE SEQUENCE</scope>
</reference>
<gene>
    <name evidence="2" type="ORF">PPRIM_AZ9-3.1.T0320115</name>
</gene>
<proteinExistence type="predicted"/>
<evidence type="ECO:0000313" key="3">
    <source>
        <dbReference type="Proteomes" id="UP000688137"/>
    </source>
</evidence>
<comment type="caution">
    <text evidence="2">The sequence shown here is derived from an EMBL/GenBank/DDBJ whole genome shotgun (WGS) entry which is preliminary data.</text>
</comment>
<accession>A0A8S1L7Y5</accession>
<protein>
    <submittedName>
        <fullName evidence="2">Uncharacterized protein</fullName>
    </submittedName>
</protein>
<dbReference type="EMBL" id="CAJJDM010000031">
    <property type="protein sequence ID" value="CAD8061752.1"/>
    <property type="molecule type" value="Genomic_DNA"/>
</dbReference>
<evidence type="ECO:0000313" key="2">
    <source>
        <dbReference type="EMBL" id="CAD8061752.1"/>
    </source>
</evidence>
<evidence type="ECO:0000256" key="1">
    <source>
        <dbReference type="SAM" id="Coils"/>
    </source>
</evidence>
<sequence length="783" mass="92989">MDNKENEKQAKLKEFQRRFPNYMNGKKVIFPIMDEIIVQFSQIFPQSNQFGKMREGNVIKTFSPIPLNQQIEITTFINAFPYNQQFAAMSDSQNQFQLLLSPLLKLTGHLIKDYHTNATFSNSFQYSTFDTQEQSDRINFKLTAFIIEDIFKYKMGLLKPIDIAKQRQVQDEIKKKGNKPQKMSLLSMVEKQQQQEEEKDINQDLTLQSQKYEFENYLDPTCQSFWKIAYESFNKIIKKSQRTKLQDMDIEQDSDEQPEMIQNTNNQKGNLNQESLEMRRQQIISKYQQLSKLKDQNKKKSKITKQYSQIKSFKIKDKYNDLEMIRFNNLFKFLIQNWPAMLLQSIKLPYVQSLFTDLELRNIKSIGQNDLGYFGLKAKQRADITSNLIEGVRETDSFKIIIEYRQEVIEAVGLVLENVQDELNNINQTLQKKDCQYTQQQQQQYRKIYKQYLQLVEFSRLFINGCLYLGSDIHGYDYHIFSNDIDHIYQNNGSEWRVLDENQVQQLFKTLNVCGVKERELQTNIQKLMACELFNDQETKELITIKNVEQSQVQGGNRSPKQLIVKILLEVVQKYTDILMVRKMRWESYKIREKFQNTIKTLENPLDMVDFMKILIEQFETAQVLIIDQQKMQNGNQYDQKDLKEFQQRLRIYENKLQGLKEPEKILFYDNQLFQMMESKEYIKPNGVKFNTKFWQQSLGLEVKEALMNFANKVDKDNQQYDVVFMANTLLLAVQEYELSSSPQDNEDDELLKQIVREVKFDNSNILQKTDNHQINNQIIELD</sequence>
<keyword evidence="3" id="KW-1185">Reference proteome</keyword>
<dbReference type="Proteomes" id="UP000688137">
    <property type="component" value="Unassembled WGS sequence"/>
</dbReference>
<feature type="coiled-coil region" evidence="1">
    <location>
        <begin position="416"/>
        <end position="443"/>
    </location>
</feature>
<name>A0A8S1L7Y5_PARPR</name>